<sequence>MHKASNSERLRSPDGLKSSVFKAIRNARTIAGNDSKNIRCPFATIDDELEIADFRILDKSEMNEELKPMQKSQEKNHNEQDISLGKLNSCWIR</sequence>
<protein>
    <submittedName>
        <fullName evidence="1">Uncharacterized protein</fullName>
    </submittedName>
</protein>
<dbReference type="Proteomes" id="UP000276991">
    <property type="component" value="Unassembled WGS sequence"/>
</dbReference>
<dbReference type="AlphaFoldDB" id="A0A498SHV5"/>
<organism evidence="1 2">
    <name type="scientific">Acanthocheilonema viteae</name>
    <name type="common">Filarial nematode worm</name>
    <name type="synonym">Dipetalonema viteae</name>
    <dbReference type="NCBI Taxonomy" id="6277"/>
    <lineage>
        <taxon>Eukaryota</taxon>
        <taxon>Metazoa</taxon>
        <taxon>Ecdysozoa</taxon>
        <taxon>Nematoda</taxon>
        <taxon>Chromadorea</taxon>
        <taxon>Rhabditida</taxon>
        <taxon>Spirurina</taxon>
        <taxon>Spiruromorpha</taxon>
        <taxon>Filarioidea</taxon>
        <taxon>Onchocercidae</taxon>
        <taxon>Acanthocheilonema</taxon>
    </lineage>
</organism>
<dbReference type="EMBL" id="UPTC01001212">
    <property type="protein sequence ID" value="VBB31383.1"/>
    <property type="molecule type" value="Genomic_DNA"/>
</dbReference>
<keyword evidence="2" id="KW-1185">Reference proteome</keyword>
<accession>A0A498SHV5</accession>
<dbReference type="STRING" id="6277.A0A498SHV5"/>
<evidence type="ECO:0000313" key="2">
    <source>
        <dbReference type="Proteomes" id="UP000276991"/>
    </source>
</evidence>
<gene>
    <name evidence="1" type="ORF">NAV_LOCUS6174</name>
</gene>
<dbReference type="OrthoDB" id="5854025at2759"/>
<reference evidence="1 2" key="1">
    <citation type="submission" date="2018-08" db="EMBL/GenBank/DDBJ databases">
        <authorList>
            <person name="Laetsch R D."/>
            <person name="Stevens L."/>
            <person name="Kumar S."/>
            <person name="Blaxter L. M."/>
        </authorList>
    </citation>
    <scope>NUCLEOTIDE SEQUENCE [LARGE SCALE GENOMIC DNA]</scope>
</reference>
<proteinExistence type="predicted"/>
<name>A0A498SHV5_ACAVI</name>
<evidence type="ECO:0000313" key="1">
    <source>
        <dbReference type="EMBL" id="VBB31383.1"/>
    </source>
</evidence>